<sequence length="137" mass="15459">MPKPRRNIQSAAEETITPPADLTPTQRICRVRSAAGNNLYQVTCPDASKLLVELAQRFRSTIWIRRGGFVLVDTATLADRDNKIGGEIINIVRDEKQWAKMSWWPAEFKLVRRDYGDSDDEDSKVGQLPPSDSEDEG</sequence>
<dbReference type="InterPro" id="IPR001253">
    <property type="entry name" value="TIF_eIF-1A"/>
</dbReference>
<evidence type="ECO:0000313" key="7">
    <source>
        <dbReference type="Proteomes" id="UP000799439"/>
    </source>
</evidence>
<dbReference type="Gene3D" id="2.40.50.140">
    <property type="entry name" value="Nucleic acid-binding proteins"/>
    <property type="match status" value="1"/>
</dbReference>
<name>A0A9P4J4Q1_9PEZI</name>
<evidence type="ECO:0000256" key="3">
    <source>
        <dbReference type="PROSITE-ProRule" id="PRU00181"/>
    </source>
</evidence>
<comment type="caution">
    <text evidence="6">The sequence shown here is derived from an EMBL/GenBank/DDBJ whole genome shotgun (WGS) entry which is preliminary data.</text>
</comment>
<dbReference type="PANTHER" id="PTHR21641:SF0">
    <property type="entry name" value="RNA-BINDING PROTEIN EIF1AD-RELATED"/>
    <property type="match status" value="1"/>
</dbReference>
<dbReference type="GO" id="GO:0003743">
    <property type="term" value="F:translation initiation factor activity"/>
    <property type="evidence" value="ECO:0007669"/>
    <property type="project" value="UniProtKB-UniRule"/>
</dbReference>
<dbReference type="InterPro" id="IPR039294">
    <property type="entry name" value="EIF1AD"/>
</dbReference>
<dbReference type="PANTHER" id="PTHR21641">
    <property type="entry name" value="TRANSLATION INITIATION FACTOR-RELATED"/>
    <property type="match status" value="1"/>
</dbReference>
<evidence type="ECO:0000256" key="4">
    <source>
        <dbReference type="SAM" id="MobiDB-lite"/>
    </source>
</evidence>
<proteinExistence type="inferred from homology"/>
<dbReference type="GO" id="GO:0003723">
    <property type="term" value="F:RNA binding"/>
    <property type="evidence" value="ECO:0007669"/>
    <property type="project" value="UniProtKB-KW"/>
</dbReference>
<keyword evidence="3" id="KW-0396">Initiation factor</keyword>
<feature type="domain" description="S1-like" evidence="5">
    <location>
        <begin position="31"/>
        <end position="83"/>
    </location>
</feature>
<dbReference type="InterPro" id="IPR012340">
    <property type="entry name" value="NA-bd_OB-fold"/>
</dbReference>
<evidence type="ECO:0000259" key="5">
    <source>
        <dbReference type="PROSITE" id="PS50832"/>
    </source>
</evidence>
<protein>
    <submittedName>
        <fullName evidence="6">S1-like domain-containing protein</fullName>
    </submittedName>
</protein>
<gene>
    <name evidence="6" type="ORF">K461DRAFT_226068</name>
</gene>
<keyword evidence="3" id="KW-0648">Protein biosynthesis</keyword>
<reference evidence="6" key="1">
    <citation type="journal article" date="2020" name="Stud. Mycol.">
        <title>101 Dothideomycetes genomes: a test case for predicting lifestyles and emergence of pathogens.</title>
        <authorList>
            <person name="Haridas S."/>
            <person name="Albert R."/>
            <person name="Binder M."/>
            <person name="Bloem J."/>
            <person name="Labutti K."/>
            <person name="Salamov A."/>
            <person name="Andreopoulos B."/>
            <person name="Baker S."/>
            <person name="Barry K."/>
            <person name="Bills G."/>
            <person name="Bluhm B."/>
            <person name="Cannon C."/>
            <person name="Castanera R."/>
            <person name="Culley D."/>
            <person name="Daum C."/>
            <person name="Ezra D."/>
            <person name="Gonzalez J."/>
            <person name="Henrissat B."/>
            <person name="Kuo A."/>
            <person name="Liang C."/>
            <person name="Lipzen A."/>
            <person name="Lutzoni F."/>
            <person name="Magnuson J."/>
            <person name="Mondo S."/>
            <person name="Nolan M."/>
            <person name="Ohm R."/>
            <person name="Pangilinan J."/>
            <person name="Park H.-J."/>
            <person name="Ramirez L."/>
            <person name="Alfaro M."/>
            <person name="Sun H."/>
            <person name="Tritt A."/>
            <person name="Yoshinaga Y."/>
            <person name="Zwiers L.-H."/>
            <person name="Turgeon B."/>
            <person name="Goodwin S."/>
            <person name="Spatafora J."/>
            <person name="Crous P."/>
            <person name="Grigoriev I."/>
        </authorList>
    </citation>
    <scope>NUCLEOTIDE SEQUENCE</scope>
    <source>
        <strain evidence="6">CBS 260.36</strain>
    </source>
</reference>
<dbReference type="Proteomes" id="UP000799439">
    <property type="component" value="Unassembled WGS sequence"/>
</dbReference>
<evidence type="ECO:0000256" key="1">
    <source>
        <dbReference type="ARBA" id="ARBA00007340"/>
    </source>
</evidence>
<evidence type="ECO:0000313" key="6">
    <source>
        <dbReference type="EMBL" id="KAF2152373.1"/>
    </source>
</evidence>
<keyword evidence="2" id="KW-0694">RNA-binding</keyword>
<accession>A0A9P4J4Q1</accession>
<dbReference type="PROSITE" id="PS50832">
    <property type="entry name" value="S1_IF1_TYPE"/>
    <property type="match status" value="1"/>
</dbReference>
<evidence type="ECO:0000256" key="2">
    <source>
        <dbReference type="ARBA" id="ARBA00022884"/>
    </source>
</evidence>
<dbReference type="AlphaFoldDB" id="A0A9P4J4Q1"/>
<dbReference type="SUPFAM" id="SSF50249">
    <property type="entry name" value="Nucleic acid-binding proteins"/>
    <property type="match status" value="1"/>
</dbReference>
<dbReference type="GO" id="GO:0005634">
    <property type="term" value="C:nucleus"/>
    <property type="evidence" value="ECO:0007669"/>
    <property type="project" value="TreeGrafter"/>
</dbReference>
<keyword evidence="7" id="KW-1185">Reference proteome</keyword>
<comment type="similarity">
    <text evidence="1">Belongs to the EIF1AD family.</text>
</comment>
<organism evidence="6 7">
    <name type="scientific">Myriangium duriaei CBS 260.36</name>
    <dbReference type="NCBI Taxonomy" id="1168546"/>
    <lineage>
        <taxon>Eukaryota</taxon>
        <taxon>Fungi</taxon>
        <taxon>Dikarya</taxon>
        <taxon>Ascomycota</taxon>
        <taxon>Pezizomycotina</taxon>
        <taxon>Dothideomycetes</taxon>
        <taxon>Dothideomycetidae</taxon>
        <taxon>Myriangiales</taxon>
        <taxon>Myriangiaceae</taxon>
        <taxon>Myriangium</taxon>
    </lineage>
</organism>
<dbReference type="InterPro" id="IPR006196">
    <property type="entry name" value="RNA-binding_domain_S1_IF1"/>
</dbReference>
<dbReference type="EMBL" id="ML996086">
    <property type="protein sequence ID" value="KAF2152373.1"/>
    <property type="molecule type" value="Genomic_DNA"/>
</dbReference>
<feature type="region of interest" description="Disordered" evidence="4">
    <location>
        <begin position="116"/>
        <end position="137"/>
    </location>
</feature>
<dbReference type="OrthoDB" id="1738325at2759"/>
<dbReference type="SMART" id="SM00652">
    <property type="entry name" value="eIF1a"/>
    <property type="match status" value="1"/>
</dbReference>
<dbReference type="Pfam" id="PF01176">
    <property type="entry name" value="eIF-1a"/>
    <property type="match status" value="1"/>
</dbReference>